<keyword evidence="3" id="KW-1185">Reference proteome</keyword>
<organism evidence="2 3">
    <name type="scientific">Austropuccinia psidii MF-1</name>
    <dbReference type="NCBI Taxonomy" id="1389203"/>
    <lineage>
        <taxon>Eukaryota</taxon>
        <taxon>Fungi</taxon>
        <taxon>Dikarya</taxon>
        <taxon>Basidiomycota</taxon>
        <taxon>Pucciniomycotina</taxon>
        <taxon>Pucciniomycetes</taxon>
        <taxon>Pucciniales</taxon>
        <taxon>Sphaerophragmiaceae</taxon>
        <taxon>Austropuccinia</taxon>
    </lineage>
</organism>
<evidence type="ECO:0000313" key="2">
    <source>
        <dbReference type="EMBL" id="MBW0497790.1"/>
    </source>
</evidence>
<evidence type="ECO:0000256" key="1">
    <source>
        <dbReference type="SAM" id="MobiDB-lite"/>
    </source>
</evidence>
<feature type="region of interest" description="Disordered" evidence="1">
    <location>
        <begin position="1"/>
        <end position="34"/>
    </location>
</feature>
<comment type="caution">
    <text evidence="2">The sequence shown here is derived from an EMBL/GenBank/DDBJ whole genome shotgun (WGS) entry which is preliminary data.</text>
</comment>
<dbReference type="Proteomes" id="UP000765509">
    <property type="component" value="Unassembled WGS sequence"/>
</dbReference>
<sequence length="220" mass="25438">MSQRQKGSSESSRYKSEQNSKSNKTSNSRYSLRSQTTTSTILNLLPFTNGSDSLVPSEFSSDDNQYLNPMGEKTPRFKKDELKVLQRVINQTKVLSWFSHLPRKFGFKNFQTLKAAEWKILMKLYLPIALLQIWSSQILHRAERVKCPGNYLHKDLLLKSLISLVTLSNMLLKTRIHEEDLHKIERTTKICCQALCLNWSIINSKPNLQLTQPLPRLSRS</sequence>
<feature type="compositionally biased region" description="Polar residues" evidence="1">
    <location>
        <begin position="19"/>
        <end position="34"/>
    </location>
</feature>
<evidence type="ECO:0000313" key="3">
    <source>
        <dbReference type="Proteomes" id="UP000765509"/>
    </source>
</evidence>
<name>A0A9Q3D8B4_9BASI</name>
<dbReference type="EMBL" id="AVOT02014377">
    <property type="protein sequence ID" value="MBW0497790.1"/>
    <property type="molecule type" value="Genomic_DNA"/>
</dbReference>
<dbReference type="OrthoDB" id="3247418at2759"/>
<accession>A0A9Q3D8B4</accession>
<reference evidence="2" key="1">
    <citation type="submission" date="2021-03" db="EMBL/GenBank/DDBJ databases">
        <title>Draft genome sequence of rust myrtle Austropuccinia psidii MF-1, a brazilian biotype.</title>
        <authorList>
            <person name="Quecine M.C."/>
            <person name="Pachon D.M.R."/>
            <person name="Bonatelli M.L."/>
            <person name="Correr F.H."/>
            <person name="Franceschini L.M."/>
            <person name="Leite T.F."/>
            <person name="Margarido G.R.A."/>
            <person name="Almeida C.A."/>
            <person name="Ferrarezi J.A."/>
            <person name="Labate C.A."/>
        </authorList>
    </citation>
    <scope>NUCLEOTIDE SEQUENCE</scope>
    <source>
        <strain evidence="2">MF-1</strain>
    </source>
</reference>
<proteinExistence type="predicted"/>
<dbReference type="AlphaFoldDB" id="A0A9Q3D8B4"/>
<gene>
    <name evidence="2" type="ORF">O181_037505</name>
</gene>
<feature type="compositionally biased region" description="Polar residues" evidence="1">
    <location>
        <begin position="1"/>
        <end position="11"/>
    </location>
</feature>
<protein>
    <submittedName>
        <fullName evidence="2">Uncharacterized protein</fullName>
    </submittedName>
</protein>